<keyword evidence="4" id="KW-1185">Reference proteome</keyword>
<evidence type="ECO:0000313" key="4">
    <source>
        <dbReference type="Proteomes" id="UP000440578"/>
    </source>
</evidence>
<dbReference type="GO" id="GO:0004888">
    <property type="term" value="F:transmembrane signaling receptor activity"/>
    <property type="evidence" value="ECO:0007669"/>
    <property type="project" value="InterPro"/>
</dbReference>
<feature type="transmembrane region" description="Helical" evidence="1">
    <location>
        <begin position="72"/>
        <end position="92"/>
    </location>
</feature>
<dbReference type="GO" id="GO:0005254">
    <property type="term" value="F:chloride channel activity"/>
    <property type="evidence" value="ECO:0007669"/>
    <property type="project" value="UniProtKB-ARBA"/>
</dbReference>
<evidence type="ECO:0000313" key="3">
    <source>
        <dbReference type="EMBL" id="KAF0292162.1"/>
    </source>
</evidence>
<gene>
    <name evidence="3" type="ORF">FJT64_001038</name>
</gene>
<dbReference type="Gene3D" id="1.20.58.390">
    <property type="entry name" value="Neurotransmitter-gated ion-channel transmembrane domain"/>
    <property type="match status" value="1"/>
</dbReference>
<name>A0A6A4VN64_AMPAM</name>
<comment type="caution">
    <text evidence="3">The sequence shown here is derived from an EMBL/GenBank/DDBJ whole genome shotgun (WGS) entry which is preliminary data.</text>
</comment>
<accession>A0A6A4VN64</accession>
<evidence type="ECO:0000256" key="1">
    <source>
        <dbReference type="SAM" id="Phobius"/>
    </source>
</evidence>
<dbReference type="AlphaFoldDB" id="A0A6A4VN64"/>
<keyword evidence="1" id="KW-0472">Membrane</keyword>
<feature type="domain" description="Neurotransmitter-gated ion-channel transmembrane" evidence="2">
    <location>
        <begin position="17"/>
        <end position="164"/>
    </location>
</feature>
<dbReference type="EMBL" id="VIIS01001831">
    <property type="protein sequence ID" value="KAF0292162.1"/>
    <property type="molecule type" value="Genomic_DNA"/>
</dbReference>
<dbReference type="Pfam" id="PF02932">
    <property type="entry name" value="Neur_chan_memb"/>
    <property type="match status" value="1"/>
</dbReference>
<protein>
    <recommendedName>
        <fullName evidence="2">Neurotransmitter-gated ion-channel transmembrane domain-containing protein</fullName>
    </recommendedName>
</protein>
<dbReference type="Proteomes" id="UP000440578">
    <property type="component" value="Unassembled WGS sequence"/>
</dbReference>
<dbReference type="InterPro" id="IPR038050">
    <property type="entry name" value="Neuro_actylchol_rec"/>
</dbReference>
<sequence>MTLIISRQRLRYTLLVFVPCILHFMIAWLAFFLPKEVSQGRCIINCTTNLSLISMLSVYMRYSPQGGHLKSFDIWVVFSMVFQFLCTIDSIIDIRLLYLAFNLRQQPEQPDTTEVLHLVTNTDNWLGREMRHVEPEISSNMVRSAVHEMRRLSASPSASAALRQQRASQAPQPPSMLEDISIYTSETYQKFLSALVLYQEWSQWIYLGGYMMFVWLYWYIHVPKELH</sequence>
<dbReference type="GO" id="GO:0099095">
    <property type="term" value="F:ligand-gated monoatomic anion channel activity"/>
    <property type="evidence" value="ECO:0007669"/>
    <property type="project" value="UniProtKB-ARBA"/>
</dbReference>
<feature type="transmembrane region" description="Helical" evidence="1">
    <location>
        <begin position="12"/>
        <end position="32"/>
    </location>
</feature>
<dbReference type="InterPro" id="IPR036719">
    <property type="entry name" value="Neuro-gated_channel_TM_sf"/>
</dbReference>
<dbReference type="PRINTS" id="PR00253">
    <property type="entry name" value="GABAARECEPTR"/>
</dbReference>
<keyword evidence="1" id="KW-1133">Transmembrane helix</keyword>
<keyword evidence="1" id="KW-0812">Transmembrane</keyword>
<dbReference type="InterPro" id="IPR006029">
    <property type="entry name" value="Neurotrans-gated_channel_TM"/>
</dbReference>
<dbReference type="SUPFAM" id="SSF90112">
    <property type="entry name" value="Neurotransmitter-gated ion-channel transmembrane pore"/>
    <property type="match status" value="1"/>
</dbReference>
<feature type="transmembrane region" description="Helical" evidence="1">
    <location>
        <begin position="201"/>
        <end position="220"/>
    </location>
</feature>
<proteinExistence type="predicted"/>
<evidence type="ECO:0000259" key="2">
    <source>
        <dbReference type="Pfam" id="PF02932"/>
    </source>
</evidence>
<dbReference type="GO" id="GO:0005230">
    <property type="term" value="F:extracellular ligand-gated monoatomic ion channel activity"/>
    <property type="evidence" value="ECO:0007669"/>
    <property type="project" value="UniProtKB-ARBA"/>
</dbReference>
<dbReference type="GO" id="GO:0016020">
    <property type="term" value="C:membrane"/>
    <property type="evidence" value="ECO:0007669"/>
    <property type="project" value="InterPro"/>
</dbReference>
<dbReference type="InterPro" id="IPR006028">
    <property type="entry name" value="GABAA/Glycine_rcpt"/>
</dbReference>
<organism evidence="3 4">
    <name type="scientific">Amphibalanus amphitrite</name>
    <name type="common">Striped barnacle</name>
    <name type="synonym">Balanus amphitrite</name>
    <dbReference type="NCBI Taxonomy" id="1232801"/>
    <lineage>
        <taxon>Eukaryota</taxon>
        <taxon>Metazoa</taxon>
        <taxon>Ecdysozoa</taxon>
        <taxon>Arthropoda</taxon>
        <taxon>Crustacea</taxon>
        <taxon>Multicrustacea</taxon>
        <taxon>Cirripedia</taxon>
        <taxon>Thoracica</taxon>
        <taxon>Thoracicalcarea</taxon>
        <taxon>Balanomorpha</taxon>
        <taxon>Balanoidea</taxon>
        <taxon>Balanidae</taxon>
        <taxon>Amphibalaninae</taxon>
        <taxon>Amphibalanus</taxon>
    </lineage>
</organism>
<reference evidence="3 4" key="1">
    <citation type="submission" date="2019-07" db="EMBL/GenBank/DDBJ databases">
        <title>Draft genome assembly of a fouling barnacle, Amphibalanus amphitrite (Darwin, 1854): The first reference genome for Thecostraca.</title>
        <authorList>
            <person name="Kim W."/>
        </authorList>
    </citation>
    <scope>NUCLEOTIDE SEQUENCE [LARGE SCALE GENOMIC DNA]</scope>
    <source>
        <strain evidence="3">SNU_AA5</strain>
        <tissue evidence="3">Soma without cirri and trophi</tissue>
    </source>
</reference>